<dbReference type="RefSeq" id="WP_098380947.1">
    <property type="nucleotide sequence ID" value="NZ_NTWE01000031.1"/>
</dbReference>
<dbReference type="AlphaFoldDB" id="A0A2A8PU79"/>
<evidence type="ECO:0000313" key="1">
    <source>
        <dbReference type="EMBL" id="PEW00288.1"/>
    </source>
</evidence>
<proteinExistence type="predicted"/>
<sequence length="97" mass="11469">MKKLMSEVLGTINSNNLRIRKLAMEIDISRTTLWNGLHANHEMKVETFIKLMRKIYMNPKEIRMKIKSFITKCTGVLNIRKLFVTVRHQANMIFFIS</sequence>
<reference evidence="1 2" key="1">
    <citation type="submission" date="2017-09" db="EMBL/GenBank/DDBJ databases">
        <title>Large-scale bioinformatics analysis of Bacillus genomes uncovers conserved roles of natural products in bacterial physiology.</title>
        <authorList>
            <consortium name="Agbiome Team Llc"/>
            <person name="Bleich R.M."/>
            <person name="Grubbs K.J."/>
            <person name="Santa Maria K.C."/>
            <person name="Allen S.E."/>
            <person name="Farag S."/>
            <person name="Shank E.A."/>
            <person name="Bowers A."/>
        </authorList>
    </citation>
    <scope>NUCLEOTIDE SEQUENCE [LARGE SCALE GENOMIC DNA]</scope>
    <source>
        <strain evidence="1 2">AFS010695</strain>
    </source>
</reference>
<gene>
    <name evidence="1" type="ORF">CN425_17560</name>
</gene>
<protein>
    <submittedName>
        <fullName evidence="1">Uncharacterized protein</fullName>
    </submittedName>
</protein>
<dbReference type="EMBL" id="NTWE01000031">
    <property type="protein sequence ID" value="PEW00288.1"/>
    <property type="molecule type" value="Genomic_DNA"/>
</dbReference>
<accession>A0A2A8PU79</accession>
<comment type="caution">
    <text evidence="1">The sequence shown here is derived from an EMBL/GenBank/DDBJ whole genome shotgun (WGS) entry which is preliminary data.</text>
</comment>
<dbReference type="OrthoDB" id="2921993at2"/>
<name>A0A2A8PU79_BACCE</name>
<evidence type="ECO:0000313" key="2">
    <source>
        <dbReference type="Proteomes" id="UP000220635"/>
    </source>
</evidence>
<dbReference type="Proteomes" id="UP000220635">
    <property type="component" value="Unassembled WGS sequence"/>
</dbReference>
<organism evidence="1 2">
    <name type="scientific">Bacillus cereus</name>
    <dbReference type="NCBI Taxonomy" id="1396"/>
    <lineage>
        <taxon>Bacteria</taxon>
        <taxon>Bacillati</taxon>
        <taxon>Bacillota</taxon>
        <taxon>Bacilli</taxon>
        <taxon>Bacillales</taxon>
        <taxon>Bacillaceae</taxon>
        <taxon>Bacillus</taxon>
        <taxon>Bacillus cereus group</taxon>
    </lineage>
</organism>